<dbReference type="InterPro" id="IPR050836">
    <property type="entry name" value="SDS22/Internalin_LRR"/>
</dbReference>
<dbReference type="Gene3D" id="3.80.10.10">
    <property type="entry name" value="Ribonuclease Inhibitor"/>
    <property type="match status" value="1"/>
</dbReference>
<evidence type="ECO:0000256" key="3">
    <source>
        <dbReference type="ARBA" id="ARBA00022614"/>
    </source>
</evidence>
<keyword evidence="3" id="KW-0433">Leucine-rich repeat</keyword>
<evidence type="ECO:0000256" key="4">
    <source>
        <dbReference type="ARBA" id="ARBA00022729"/>
    </source>
</evidence>
<feature type="region of interest" description="Disordered" evidence="7">
    <location>
        <begin position="707"/>
        <end position="758"/>
    </location>
</feature>
<proteinExistence type="predicted"/>
<name>A0ABW4D3B0_9LACO</name>
<dbReference type="InterPro" id="IPR009459">
    <property type="entry name" value="MucBP_dom"/>
</dbReference>
<evidence type="ECO:0000256" key="1">
    <source>
        <dbReference type="ARBA" id="ARBA00022512"/>
    </source>
</evidence>
<feature type="compositionally biased region" description="Low complexity" evidence="7">
    <location>
        <begin position="723"/>
        <end position="747"/>
    </location>
</feature>
<dbReference type="Proteomes" id="UP001597189">
    <property type="component" value="Unassembled WGS sequence"/>
</dbReference>
<dbReference type="PROSITE" id="PS51450">
    <property type="entry name" value="LRR"/>
    <property type="match status" value="1"/>
</dbReference>
<comment type="caution">
    <text evidence="11">The sequence shown here is derived from an EMBL/GenBank/DDBJ whole genome shotgun (WGS) entry which is preliminary data.</text>
</comment>
<feature type="compositionally biased region" description="Polar residues" evidence="7">
    <location>
        <begin position="162"/>
        <end position="175"/>
    </location>
</feature>
<dbReference type="NCBIfam" id="TIGR01167">
    <property type="entry name" value="LPXTG_anchor"/>
    <property type="match status" value="1"/>
</dbReference>
<feature type="signal peptide" evidence="9">
    <location>
        <begin position="1"/>
        <end position="39"/>
    </location>
</feature>
<evidence type="ECO:0000313" key="12">
    <source>
        <dbReference type="Proteomes" id="UP001597189"/>
    </source>
</evidence>
<dbReference type="RefSeq" id="WP_203642266.1">
    <property type="nucleotide sequence ID" value="NZ_BOLN01000001.1"/>
</dbReference>
<evidence type="ECO:0000256" key="6">
    <source>
        <dbReference type="ARBA" id="ARBA00023088"/>
    </source>
</evidence>
<dbReference type="Pfam" id="PF19258">
    <property type="entry name" value="KxYKxGKxW_sig"/>
    <property type="match status" value="1"/>
</dbReference>
<dbReference type="InterPro" id="IPR001611">
    <property type="entry name" value="Leu-rich_rpt"/>
</dbReference>
<evidence type="ECO:0000256" key="9">
    <source>
        <dbReference type="SAM" id="SignalP"/>
    </source>
</evidence>
<feature type="compositionally biased region" description="Low complexity" evidence="7">
    <location>
        <begin position="80"/>
        <end position="94"/>
    </location>
</feature>
<dbReference type="Pfam" id="PF06458">
    <property type="entry name" value="MucBP"/>
    <property type="match status" value="3"/>
</dbReference>
<dbReference type="EMBL" id="JBHTOD010000001">
    <property type="protein sequence ID" value="MFD1454438.1"/>
    <property type="molecule type" value="Genomic_DNA"/>
</dbReference>
<dbReference type="InterPro" id="IPR022263">
    <property type="entry name" value="KxYKxGKxW"/>
</dbReference>
<evidence type="ECO:0000259" key="10">
    <source>
        <dbReference type="PROSITE" id="PS50847"/>
    </source>
</evidence>
<organism evidence="11 12">
    <name type="scientific">Levilactobacillus lanxiensis</name>
    <dbReference type="NCBI Taxonomy" id="2799568"/>
    <lineage>
        <taxon>Bacteria</taxon>
        <taxon>Bacillati</taxon>
        <taxon>Bacillota</taxon>
        <taxon>Bacilli</taxon>
        <taxon>Lactobacillales</taxon>
        <taxon>Lactobacillaceae</taxon>
        <taxon>Levilactobacillus</taxon>
    </lineage>
</organism>
<dbReference type="PANTHER" id="PTHR46652:SF3">
    <property type="entry name" value="LEUCINE-RICH REPEAT-CONTAINING PROTEIN 9"/>
    <property type="match status" value="1"/>
</dbReference>
<dbReference type="InterPro" id="IPR019931">
    <property type="entry name" value="LPXTG_anchor"/>
</dbReference>
<keyword evidence="2" id="KW-0964">Secreted</keyword>
<reference evidence="12" key="1">
    <citation type="journal article" date="2019" name="Int. J. Syst. Evol. Microbiol.">
        <title>The Global Catalogue of Microorganisms (GCM) 10K type strain sequencing project: providing services to taxonomists for standard genome sequencing and annotation.</title>
        <authorList>
            <consortium name="The Broad Institute Genomics Platform"/>
            <consortium name="The Broad Institute Genome Sequencing Center for Infectious Disease"/>
            <person name="Wu L."/>
            <person name="Ma J."/>
        </authorList>
    </citation>
    <scope>NUCLEOTIDE SEQUENCE [LARGE SCALE GENOMIC DNA]</scope>
    <source>
        <strain evidence="12">CCM 8979</strain>
    </source>
</reference>
<evidence type="ECO:0000313" key="11">
    <source>
        <dbReference type="EMBL" id="MFD1454438.1"/>
    </source>
</evidence>
<keyword evidence="6" id="KW-0572">Peptidoglycan-anchor</keyword>
<evidence type="ECO:0000256" key="5">
    <source>
        <dbReference type="ARBA" id="ARBA00022737"/>
    </source>
</evidence>
<dbReference type="NCBIfam" id="TIGR03715">
    <property type="entry name" value="KxYKxGKxW"/>
    <property type="match status" value="1"/>
</dbReference>
<gene>
    <name evidence="11" type="ORF">ACFQ44_01935</name>
</gene>
<keyword evidence="4 9" id="KW-0732">Signal</keyword>
<dbReference type="PANTHER" id="PTHR46652">
    <property type="entry name" value="LEUCINE-RICH REPEAT AND IQ DOMAIN-CONTAINING PROTEIN 1-RELATED"/>
    <property type="match status" value="1"/>
</dbReference>
<keyword evidence="1" id="KW-0134">Cell wall</keyword>
<feature type="compositionally biased region" description="Basic and acidic residues" evidence="7">
    <location>
        <begin position="144"/>
        <end position="156"/>
    </location>
</feature>
<evidence type="ECO:0000256" key="8">
    <source>
        <dbReference type="SAM" id="Phobius"/>
    </source>
</evidence>
<dbReference type="Gene3D" id="3.10.20.320">
    <property type="entry name" value="Putative peptidoglycan bound protein (lpxtg motif)"/>
    <property type="match status" value="3"/>
</dbReference>
<keyword evidence="5" id="KW-0677">Repeat</keyword>
<feature type="transmembrane region" description="Helical" evidence="8">
    <location>
        <begin position="811"/>
        <end position="829"/>
    </location>
</feature>
<keyword evidence="8" id="KW-0472">Membrane</keyword>
<evidence type="ECO:0000256" key="7">
    <source>
        <dbReference type="SAM" id="MobiDB-lite"/>
    </source>
</evidence>
<feature type="compositionally biased region" description="Polar residues" evidence="7">
    <location>
        <begin position="64"/>
        <end position="76"/>
    </location>
</feature>
<evidence type="ECO:0000256" key="2">
    <source>
        <dbReference type="ARBA" id="ARBA00022525"/>
    </source>
</evidence>
<keyword evidence="8" id="KW-1133">Transmembrane helix</keyword>
<dbReference type="InterPro" id="IPR032675">
    <property type="entry name" value="LRR_dom_sf"/>
</dbReference>
<keyword evidence="12" id="KW-1185">Reference proteome</keyword>
<feature type="compositionally biased region" description="Basic and acidic residues" evidence="7">
    <location>
        <begin position="115"/>
        <end position="129"/>
    </location>
</feature>
<accession>A0ABW4D3B0</accession>
<feature type="compositionally biased region" description="Basic and acidic residues" evidence="7">
    <location>
        <begin position="710"/>
        <end position="722"/>
    </location>
</feature>
<sequence length="834" mass="88001">MFNTKEHYKMYKKGKTWIFASIVTATLALGAFGGQTAHADTSEAATIDEETATQESVKPAKQVTLGQQQHSQTPADTTVKEATGTTNETTTSSDGTKDPVTVPAKETETTPATDKTNDSDGDTADKNGDADLPAAPTPGTDKAGATDDSKVTEKPAADAPIDQTNNEVASTTDEQSVPPVNTVKKVNPRLRSMAAPTPTPAVTAAQPVAEAEESIDQWMPNKTLQNFILKQLNAGGYGKTWNSVDDITKADMLNFTRLDFQSVSTYIDGKTEFSLEGLQYATNLTNLDLLNSLDLSPASMRGDIVDITPLASLVNLQRLQLSSQRVSDITPLAGLKKITDLNLSNDCIADFSSLNSAQYTKYLGVSGQFVLRPVVYIPVTGLYSMENLVKAPQGQSFTYAGSASKGIPITPATSPNGKVGLFYSGGSSTLTGNQIDFRVVQNQIMPGPTVSPYEGYTVLQNPYTFYLISVYLDDSGNEVADVFTPYVVANYAEDVTVNYVDESGQKLADPETLTGLIGEGYTAPTKEFAGYELTETPANATGTFSDTAQTVTFVYKEATSSVTVHYQDEAGTTIQADTVASGQVGTTYDIAHPDITGYTYKETQGDAQGTYTDTPTEVTFVYTKNAGTVTPPVVTPDQTITVTVHYQTADGTTVAPDELVTGKAGDTYTTSPAANVPDGYKLVTTPANASGTLGDSDFSVTYVYEETGGDGDKVTPDTDKPTTKPTKPGTKPATKPAATQKTPAKKTQAGGQADALTSKRGGKTIATVAKGGAAAKVDLTAKAGTQADHPAISKSAAADLPQTNSSEQTSPFWGVALLVAVLGVFGFKLKRKEQ</sequence>
<protein>
    <submittedName>
        <fullName evidence="11">MucBP domain-containing protein</fullName>
    </submittedName>
</protein>
<feature type="domain" description="Gram-positive cocci surface proteins LPxTG" evidence="10">
    <location>
        <begin position="800"/>
        <end position="834"/>
    </location>
</feature>
<dbReference type="PROSITE" id="PS50847">
    <property type="entry name" value="GRAM_POS_ANCHORING"/>
    <property type="match status" value="1"/>
</dbReference>
<dbReference type="SUPFAM" id="SSF52058">
    <property type="entry name" value="L domain-like"/>
    <property type="match status" value="1"/>
</dbReference>
<feature type="chain" id="PRO_5045536627" evidence="9">
    <location>
        <begin position="40"/>
        <end position="834"/>
    </location>
</feature>
<feature type="region of interest" description="Disordered" evidence="7">
    <location>
        <begin position="50"/>
        <end position="182"/>
    </location>
</feature>
<keyword evidence="8" id="KW-0812">Transmembrane</keyword>